<dbReference type="InterPro" id="IPR011009">
    <property type="entry name" value="Kinase-like_dom_sf"/>
</dbReference>
<dbReference type="GO" id="GO:0016740">
    <property type="term" value="F:transferase activity"/>
    <property type="evidence" value="ECO:0007669"/>
    <property type="project" value="UniProtKB-KW"/>
</dbReference>
<organism evidence="2 3">
    <name type="scientific">Nocardiopsis flavescens</name>
    <dbReference type="NCBI Taxonomy" id="758803"/>
    <lineage>
        <taxon>Bacteria</taxon>
        <taxon>Bacillati</taxon>
        <taxon>Actinomycetota</taxon>
        <taxon>Actinomycetes</taxon>
        <taxon>Streptosporangiales</taxon>
        <taxon>Nocardiopsidaceae</taxon>
        <taxon>Nocardiopsis</taxon>
    </lineage>
</organism>
<dbReference type="SUPFAM" id="SSF56112">
    <property type="entry name" value="Protein kinase-like (PK-like)"/>
    <property type="match status" value="1"/>
</dbReference>
<keyword evidence="2" id="KW-0808">Transferase</keyword>
<dbReference type="RefSeq" id="WP_073380721.1">
    <property type="nucleotide sequence ID" value="NZ_FQZK01000012.1"/>
</dbReference>
<evidence type="ECO:0000313" key="2">
    <source>
        <dbReference type="EMBL" id="SHJ97286.1"/>
    </source>
</evidence>
<keyword evidence="3" id="KW-1185">Reference proteome</keyword>
<dbReference type="InterPro" id="IPR002575">
    <property type="entry name" value="Aminoglycoside_PTrfase"/>
</dbReference>
<evidence type="ECO:0000313" key="3">
    <source>
        <dbReference type="Proteomes" id="UP000184452"/>
    </source>
</evidence>
<dbReference type="EMBL" id="FQZK01000012">
    <property type="protein sequence ID" value="SHJ97286.1"/>
    <property type="molecule type" value="Genomic_DNA"/>
</dbReference>
<sequence>MTSSNPSPDLTGPWHRAARELAATPAPEGLLRAGTGGRTLGGPVTVKDVQGWLRVMAAPRPGGKIWEGANLADVLLAEEIPRPALLGELAWNDENGLVFQAHLWERLQGRELSPTPNLTAPAPVTDRWWNDLRIALDHLHRTSAPAGRQVMTQDYIDRIPRFIPALHGRDLTVGRWETSHGDLHWANLTTDPLQIIDWEGWGSAPVGYDAAVLHAYSLTEPATAVRVREVFADVLDNPAGRLAQWVICAEIIQAADRDPLHAPLKPHVQRLAEELLIS</sequence>
<dbReference type="STRING" id="758803.SAMN05421803_11226"/>
<reference evidence="2 3" key="1">
    <citation type="submission" date="2016-11" db="EMBL/GenBank/DDBJ databases">
        <authorList>
            <person name="Jaros S."/>
            <person name="Januszkiewicz K."/>
            <person name="Wedrychowicz H."/>
        </authorList>
    </citation>
    <scope>NUCLEOTIDE SEQUENCE [LARGE SCALE GENOMIC DNA]</scope>
    <source>
        <strain evidence="2 3">CGMCC 4.5723</strain>
    </source>
</reference>
<dbReference type="AlphaFoldDB" id="A0A1M6NNU2"/>
<name>A0A1M6NNU2_9ACTN</name>
<gene>
    <name evidence="2" type="ORF">SAMN05421803_11226</name>
</gene>
<accession>A0A1M6NNU2</accession>
<dbReference type="OrthoDB" id="3680308at2"/>
<evidence type="ECO:0000259" key="1">
    <source>
        <dbReference type="Pfam" id="PF01636"/>
    </source>
</evidence>
<proteinExistence type="predicted"/>
<dbReference type="Pfam" id="PF01636">
    <property type="entry name" value="APH"/>
    <property type="match status" value="1"/>
</dbReference>
<feature type="domain" description="Aminoglycoside phosphotransferase" evidence="1">
    <location>
        <begin position="173"/>
        <end position="232"/>
    </location>
</feature>
<protein>
    <submittedName>
        <fullName evidence="2">Phosphotransferase enzyme family protein</fullName>
    </submittedName>
</protein>
<dbReference type="Proteomes" id="UP000184452">
    <property type="component" value="Unassembled WGS sequence"/>
</dbReference>